<dbReference type="EMBL" id="FONL01000028">
    <property type="protein sequence ID" value="SFE87245.1"/>
    <property type="molecule type" value="Genomic_DNA"/>
</dbReference>
<name>A0A1I2E331_9FIRM</name>
<gene>
    <name evidence="1" type="ORF">SAMN05216245_1286</name>
</gene>
<dbReference type="AlphaFoldDB" id="A0A1I2E331"/>
<protein>
    <submittedName>
        <fullName evidence="1">N-formylglutamate amidohydrolase</fullName>
    </submittedName>
</protein>
<keyword evidence="1" id="KW-0378">Hydrolase</keyword>
<reference evidence="1 2" key="1">
    <citation type="submission" date="2016-10" db="EMBL/GenBank/DDBJ databases">
        <authorList>
            <person name="de Groot N.N."/>
        </authorList>
    </citation>
    <scope>NUCLEOTIDE SEQUENCE [LARGE SCALE GENOMIC DNA]</scope>
    <source>
        <strain evidence="1 2">DSM 9236</strain>
    </source>
</reference>
<dbReference type="SUPFAM" id="SSF53187">
    <property type="entry name" value="Zn-dependent exopeptidases"/>
    <property type="match status" value="1"/>
</dbReference>
<dbReference type="RefSeq" id="WP_093914309.1">
    <property type="nucleotide sequence ID" value="NZ_FONL01000028.1"/>
</dbReference>
<keyword evidence="2" id="KW-1185">Reference proteome</keyword>
<organism evidence="1 2">
    <name type="scientific">Succiniclasticum ruminis DSM 9236</name>
    <dbReference type="NCBI Taxonomy" id="1123323"/>
    <lineage>
        <taxon>Bacteria</taxon>
        <taxon>Bacillati</taxon>
        <taxon>Bacillota</taxon>
        <taxon>Negativicutes</taxon>
        <taxon>Acidaminococcales</taxon>
        <taxon>Acidaminococcaceae</taxon>
        <taxon>Succiniclasticum</taxon>
    </lineage>
</organism>
<accession>A0A1I2E331</accession>
<dbReference type="Gene3D" id="3.40.630.40">
    <property type="entry name" value="Zn-dependent exopeptidases"/>
    <property type="match status" value="1"/>
</dbReference>
<proteinExistence type="predicted"/>
<dbReference type="OrthoDB" id="8716700at2"/>
<sequence length="287" mass="33282">MKSWQRIAAAVQKLKWYLPVYGKAPAQPRIIVHVPHSSTKIPKLFQKEFIPEKEKLRSELLCMTDWYTDELFSCPDCLTVVHQYSRLVCDPERFLDPEEEIMWRKGMGMYYTRMSDGGRLKREPLSSPEGLRAYGRALQIYRRHHSRLTEAVRRQLDQFDRALLIDGHSFSETVLPYEPKENFHLVRPEICLGADPYFTPDPLLNAAKAYFTKAGLEVAVNTPFAGAIVPEPFYSKRDKRVRSLMVEVNRSLYMDEKTGQKKETFEEVKEAVQGFLKLAGSGFRQEV</sequence>
<dbReference type="Pfam" id="PF05013">
    <property type="entry name" value="FGase"/>
    <property type="match status" value="1"/>
</dbReference>
<dbReference type="STRING" id="1123323.SAMN05216245_1286"/>
<dbReference type="InterPro" id="IPR007709">
    <property type="entry name" value="N-FG_amidohydro"/>
</dbReference>
<evidence type="ECO:0000313" key="2">
    <source>
        <dbReference type="Proteomes" id="UP000198896"/>
    </source>
</evidence>
<dbReference type="GO" id="GO:0016787">
    <property type="term" value="F:hydrolase activity"/>
    <property type="evidence" value="ECO:0007669"/>
    <property type="project" value="UniProtKB-KW"/>
</dbReference>
<dbReference type="Proteomes" id="UP000198896">
    <property type="component" value="Unassembled WGS sequence"/>
</dbReference>
<evidence type="ECO:0000313" key="1">
    <source>
        <dbReference type="EMBL" id="SFE87245.1"/>
    </source>
</evidence>